<dbReference type="PANTHER" id="PTHR33112">
    <property type="entry name" value="DOMAIN PROTEIN, PUTATIVE-RELATED"/>
    <property type="match status" value="1"/>
</dbReference>
<evidence type="ECO:0000256" key="1">
    <source>
        <dbReference type="SAM" id="MobiDB-lite"/>
    </source>
</evidence>
<evidence type="ECO:0000259" key="2">
    <source>
        <dbReference type="Pfam" id="PF06985"/>
    </source>
</evidence>
<feature type="region of interest" description="Disordered" evidence="1">
    <location>
        <begin position="1"/>
        <end position="39"/>
    </location>
</feature>
<keyword evidence="4" id="KW-1185">Reference proteome</keyword>
<organism evidence="3 4">
    <name type="scientific">Exophiala sideris</name>
    <dbReference type="NCBI Taxonomy" id="1016849"/>
    <lineage>
        <taxon>Eukaryota</taxon>
        <taxon>Fungi</taxon>
        <taxon>Dikarya</taxon>
        <taxon>Ascomycota</taxon>
        <taxon>Pezizomycotina</taxon>
        <taxon>Eurotiomycetes</taxon>
        <taxon>Chaetothyriomycetidae</taxon>
        <taxon>Chaetothyriales</taxon>
        <taxon>Herpotrichiellaceae</taxon>
        <taxon>Exophiala</taxon>
    </lineage>
</organism>
<sequence length="719" mass="81133">MKRPYIEVAEPGDQLEGGGPKHPRLGPEDGQSSELYCPPSSSNGQRYLSSFCDSCSEINLDAIFSLEACGIPHHGQPVSSFRTVLTLGCHLCNMVKSLLDVDLGGHEGPDGAAHDGWHLRVFSCVKALRLDRIDRNRKLLELKRCERGVVLTVTAGRPNKTISSLSRVNRSLLRGYITPTSLEGKPTTAQKSIELRGIEVNQNEADFSLIRSWLDEDILDVGNSKSSFRCQVIDCDNLEIVQHDPTVRYLALSYVWGQSGDSNNLEMTLLANAPQTVKDAIRVTKQLGERYLWVDRYCIPDQKEDLHIANMDLIYAGAFATIVAANPGAMDSAHSGLYGISRPRNPQPNFRYNGRTFVSSLPHVTYQIAKSKWATRGWTYQEAVLSSRCLFFTPDQVYYASTKTLQCESVLRSGENRRHGTLQTLGPSLMKLEEQLECTTGHKRRADAALVNGHKRRPDDGYALHLSEFMRRDLTYELDKLDAFRGVLRRISETSLYGVPIPEYRTFVAFTANLCWTSDLNARETLARRTCFPSWSWASVSKVDQICPRWVASENHAGYGIEHTDGLVVSLPHIVGIYMEERQPIPEMTPFLHVTNFLFTVQLEWNEDAKDWMAKCLIGLAGMANRFEYNLDDSKVYIDSRESHSMMLQQIGMIHVPALLLGAYSAEGRHFVKYFLLLEKETSSQERRMGLLEVRGRLAGQVDWYNALRTMHKQTIRLG</sequence>
<evidence type="ECO:0000313" key="3">
    <source>
        <dbReference type="EMBL" id="KAK5051707.1"/>
    </source>
</evidence>
<dbReference type="Proteomes" id="UP001345691">
    <property type="component" value="Unassembled WGS sequence"/>
</dbReference>
<gene>
    <name evidence="3" type="ORF">LTR69_010207</name>
</gene>
<feature type="domain" description="Heterokaryon incompatibility" evidence="2">
    <location>
        <begin position="249"/>
        <end position="382"/>
    </location>
</feature>
<protein>
    <recommendedName>
        <fullName evidence="2">Heterokaryon incompatibility domain-containing protein</fullName>
    </recommendedName>
</protein>
<comment type="caution">
    <text evidence="3">The sequence shown here is derived from an EMBL/GenBank/DDBJ whole genome shotgun (WGS) entry which is preliminary data.</text>
</comment>
<accession>A0ABR0IYB8</accession>
<dbReference type="Pfam" id="PF06985">
    <property type="entry name" value="HET"/>
    <property type="match status" value="1"/>
</dbReference>
<evidence type="ECO:0000313" key="4">
    <source>
        <dbReference type="Proteomes" id="UP001345691"/>
    </source>
</evidence>
<dbReference type="InterPro" id="IPR010730">
    <property type="entry name" value="HET"/>
</dbReference>
<proteinExistence type="predicted"/>
<dbReference type="EMBL" id="JAVRRF010000033">
    <property type="protein sequence ID" value="KAK5051707.1"/>
    <property type="molecule type" value="Genomic_DNA"/>
</dbReference>
<feature type="compositionally biased region" description="Polar residues" evidence="1">
    <location>
        <begin position="30"/>
        <end position="39"/>
    </location>
</feature>
<name>A0ABR0IYB8_9EURO</name>
<reference evidence="3 4" key="1">
    <citation type="submission" date="2023-08" db="EMBL/GenBank/DDBJ databases">
        <title>Black Yeasts Isolated from many extreme environments.</title>
        <authorList>
            <person name="Coleine C."/>
            <person name="Stajich J.E."/>
            <person name="Selbmann L."/>
        </authorList>
    </citation>
    <scope>NUCLEOTIDE SEQUENCE [LARGE SCALE GENOMIC DNA]</scope>
    <source>
        <strain evidence="3 4">CCFEE 6328</strain>
    </source>
</reference>
<dbReference type="PANTHER" id="PTHR33112:SF1">
    <property type="entry name" value="HETEROKARYON INCOMPATIBILITY DOMAIN-CONTAINING PROTEIN"/>
    <property type="match status" value="1"/>
</dbReference>